<gene>
    <name evidence="1" type="ORF">NDU88_006271</name>
</gene>
<organism evidence="1 2">
    <name type="scientific">Pleurodeles waltl</name>
    <name type="common">Iberian ribbed newt</name>
    <dbReference type="NCBI Taxonomy" id="8319"/>
    <lineage>
        <taxon>Eukaryota</taxon>
        <taxon>Metazoa</taxon>
        <taxon>Chordata</taxon>
        <taxon>Craniata</taxon>
        <taxon>Vertebrata</taxon>
        <taxon>Euteleostomi</taxon>
        <taxon>Amphibia</taxon>
        <taxon>Batrachia</taxon>
        <taxon>Caudata</taxon>
        <taxon>Salamandroidea</taxon>
        <taxon>Salamandridae</taxon>
        <taxon>Pleurodelinae</taxon>
        <taxon>Pleurodeles</taxon>
    </lineage>
</organism>
<evidence type="ECO:0000313" key="2">
    <source>
        <dbReference type="Proteomes" id="UP001066276"/>
    </source>
</evidence>
<dbReference type="Proteomes" id="UP001066276">
    <property type="component" value="Chromosome 4_2"/>
</dbReference>
<keyword evidence="2" id="KW-1185">Reference proteome</keyword>
<sequence>MAAVWRLERGSGESGAWGPDVDFLCKGPGDHVPGTWLRGLVWGLEAADGAAAVPPRQAPLAGRVGSRPPLVCLLLWSRGWVLMKTVPSRGAPDWSGVETAADEVTPWTVRLLKDVVPSLL</sequence>
<comment type="caution">
    <text evidence="1">The sequence shown here is derived from an EMBL/GenBank/DDBJ whole genome shotgun (WGS) entry which is preliminary data.</text>
</comment>
<reference evidence="1" key="1">
    <citation type="journal article" date="2022" name="bioRxiv">
        <title>Sequencing and chromosome-scale assembly of the giantPleurodeles waltlgenome.</title>
        <authorList>
            <person name="Brown T."/>
            <person name="Elewa A."/>
            <person name="Iarovenko S."/>
            <person name="Subramanian E."/>
            <person name="Araus A.J."/>
            <person name="Petzold A."/>
            <person name="Susuki M."/>
            <person name="Suzuki K.-i.T."/>
            <person name="Hayashi T."/>
            <person name="Toyoda A."/>
            <person name="Oliveira C."/>
            <person name="Osipova E."/>
            <person name="Leigh N.D."/>
            <person name="Simon A."/>
            <person name="Yun M.H."/>
        </authorList>
    </citation>
    <scope>NUCLEOTIDE SEQUENCE</scope>
    <source>
        <strain evidence="1">20211129_DDA</strain>
        <tissue evidence="1">Liver</tissue>
    </source>
</reference>
<dbReference type="EMBL" id="JANPWB010000008">
    <property type="protein sequence ID" value="KAJ1165854.1"/>
    <property type="molecule type" value="Genomic_DNA"/>
</dbReference>
<accession>A0AAV7SP46</accession>
<protein>
    <submittedName>
        <fullName evidence="1">Uncharacterized protein</fullName>
    </submittedName>
</protein>
<evidence type="ECO:0000313" key="1">
    <source>
        <dbReference type="EMBL" id="KAJ1165854.1"/>
    </source>
</evidence>
<dbReference type="AlphaFoldDB" id="A0AAV7SP46"/>
<name>A0AAV7SP46_PLEWA</name>
<proteinExistence type="predicted"/>